<keyword evidence="3" id="KW-1185">Reference proteome</keyword>
<name>A0A210QLB2_MIZYE</name>
<dbReference type="Proteomes" id="UP000242188">
    <property type="component" value="Unassembled WGS sequence"/>
</dbReference>
<dbReference type="PANTHER" id="PTHR14469">
    <property type="entry name" value="SARCOMA ANTIGEN NY-SAR-23"/>
    <property type="match status" value="1"/>
</dbReference>
<sequence length="537" mass="62296">MAWGAGGAPPNGAKRVFHGWGWGTRPLNALSSCAVVNKSGNELFAEKCTPAEMVIMSDIFLQEDINQVLRNKFVVIIGDSIQRAIYKDLVLLLQRNRYLSDAQLRSKGEFSFVNDELVEGGKKAKMCNGKGYREVRQFQTDYHLVRFYFVTRCYNTYMESILADLSCDPQPDLVVMNSCLWDISRYGASAVDQYKKNLERLFTRFEETLSKGCMVIWNTTLPISKNAKGGFLVPEVEFMNSTLRLDILEANFYARQIAVAHSLDVLDLHYFLRHQLHRRADDGIHWDMTAHRRMTNLIMTHVCEAWREKLPGRVDHNKNETKQLSRTVSVEREECLDKGRYNNARKEEGRNVHKDENFRLDNRVNDKNSVREDRWNGNFTNFSITRNTSNTSNAQQTYQEYLDEINSNRNKSSHNQASYEPSTRSGMAAVQNRPEACSPASVIHAFKQMASGEYQWQPYQQNSYQPLSRNVPHYRQTQRENPYNNRSVKVGQSWSSQCYKGKRYNGKWQRFYMHNAVVNVTVKIHGNIYTFHSLQDF</sequence>
<gene>
    <name evidence="2" type="ORF">KP79_PYT17484</name>
</gene>
<reference evidence="2 3" key="1">
    <citation type="journal article" date="2017" name="Nat. Ecol. Evol.">
        <title>Scallop genome provides insights into evolution of bilaterian karyotype and development.</title>
        <authorList>
            <person name="Wang S."/>
            <person name="Zhang J."/>
            <person name="Jiao W."/>
            <person name="Li J."/>
            <person name="Xun X."/>
            <person name="Sun Y."/>
            <person name="Guo X."/>
            <person name="Huan P."/>
            <person name="Dong B."/>
            <person name="Zhang L."/>
            <person name="Hu X."/>
            <person name="Sun X."/>
            <person name="Wang J."/>
            <person name="Zhao C."/>
            <person name="Wang Y."/>
            <person name="Wang D."/>
            <person name="Huang X."/>
            <person name="Wang R."/>
            <person name="Lv J."/>
            <person name="Li Y."/>
            <person name="Zhang Z."/>
            <person name="Liu B."/>
            <person name="Lu W."/>
            <person name="Hui Y."/>
            <person name="Liang J."/>
            <person name="Zhou Z."/>
            <person name="Hou R."/>
            <person name="Li X."/>
            <person name="Liu Y."/>
            <person name="Li H."/>
            <person name="Ning X."/>
            <person name="Lin Y."/>
            <person name="Zhao L."/>
            <person name="Xing Q."/>
            <person name="Dou J."/>
            <person name="Li Y."/>
            <person name="Mao J."/>
            <person name="Guo H."/>
            <person name="Dou H."/>
            <person name="Li T."/>
            <person name="Mu C."/>
            <person name="Jiang W."/>
            <person name="Fu Q."/>
            <person name="Fu X."/>
            <person name="Miao Y."/>
            <person name="Liu J."/>
            <person name="Yu Q."/>
            <person name="Li R."/>
            <person name="Liao H."/>
            <person name="Li X."/>
            <person name="Kong Y."/>
            <person name="Jiang Z."/>
            <person name="Chourrout D."/>
            <person name="Li R."/>
            <person name="Bao Z."/>
        </authorList>
    </citation>
    <scope>NUCLEOTIDE SEQUENCE [LARGE SCALE GENOMIC DNA]</scope>
    <source>
        <strain evidence="2 3">PY_sf001</strain>
    </source>
</reference>
<proteinExistence type="inferred from homology"/>
<protein>
    <submittedName>
        <fullName evidence="2">PC-esterase domain-containing protein 1A</fullName>
    </submittedName>
</protein>
<dbReference type="SUPFAM" id="SSF52266">
    <property type="entry name" value="SGNH hydrolase"/>
    <property type="match status" value="1"/>
</dbReference>
<dbReference type="PANTHER" id="PTHR14469:SF0">
    <property type="entry name" value="FAMILY WITH SEQUENCE SIMILARITY 113"/>
    <property type="match status" value="1"/>
</dbReference>
<dbReference type="InterPro" id="IPR036514">
    <property type="entry name" value="SGNH_hydro_sf"/>
</dbReference>
<comment type="caution">
    <text evidence="2">The sequence shown here is derived from an EMBL/GenBank/DDBJ whole genome shotgun (WGS) entry which is preliminary data.</text>
</comment>
<accession>A0A210QLB2</accession>
<organism evidence="2 3">
    <name type="scientific">Mizuhopecten yessoensis</name>
    <name type="common">Japanese scallop</name>
    <name type="synonym">Patinopecten yessoensis</name>
    <dbReference type="NCBI Taxonomy" id="6573"/>
    <lineage>
        <taxon>Eukaryota</taxon>
        <taxon>Metazoa</taxon>
        <taxon>Spiralia</taxon>
        <taxon>Lophotrochozoa</taxon>
        <taxon>Mollusca</taxon>
        <taxon>Bivalvia</taxon>
        <taxon>Autobranchia</taxon>
        <taxon>Pteriomorphia</taxon>
        <taxon>Pectinida</taxon>
        <taxon>Pectinoidea</taxon>
        <taxon>Pectinidae</taxon>
        <taxon>Mizuhopecten</taxon>
    </lineage>
</organism>
<evidence type="ECO:0000313" key="3">
    <source>
        <dbReference type="Proteomes" id="UP000242188"/>
    </source>
</evidence>
<evidence type="ECO:0000313" key="2">
    <source>
        <dbReference type="EMBL" id="OWF49532.1"/>
    </source>
</evidence>
<dbReference type="Gene3D" id="3.40.50.1110">
    <property type="entry name" value="SGNH hydrolase"/>
    <property type="match status" value="1"/>
</dbReference>
<dbReference type="EMBL" id="NEDP02003088">
    <property type="protein sequence ID" value="OWF49532.1"/>
    <property type="molecule type" value="Genomic_DNA"/>
</dbReference>
<comment type="similarity">
    <text evidence="1">Belongs to the PC-esterase family.</text>
</comment>
<dbReference type="AlphaFoldDB" id="A0A210QLB2"/>
<evidence type="ECO:0000256" key="1">
    <source>
        <dbReference type="ARBA" id="ARBA00037957"/>
    </source>
</evidence>
<dbReference type="OrthoDB" id="9975373at2759"/>